<dbReference type="AlphaFoldDB" id="A0A8F5VQ89"/>
<sequence>MYIWNRNPGYIITEQTSWIMEKDGVEIRKVPISSPRIVTSGVIGIVVMVVDTSKKRDYQGVIFIARS</sequence>
<protein>
    <submittedName>
        <fullName evidence="1">Uncharacterized protein</fullName>
    </submittedName>
</protein>
<organism evidence="1 2">
    <name type="scientific">Methanospirillum hungatei</name>
    <dbReference type="NCBI Taxonomy" id="2203"/>
    <lineage>
        <taxon>Archaea</taxon>
        <taxon>Methanobacteriati</taxon>
        <taxon>Methanobacteriota</taxon>
        <taxon>Stenosarchaea group</taxon>
        <taxon>Methanomicrobia</taxon>
        <taxon>Methanomicrobiales</taxon>
        <taxon>Methanospirillaceae</taxon>
        <taxon>Methanospirillum</taxon>
    </lineage>
</organism>
<gene>
    <name evidence="1" type="ORF">KSK55_05405</name>
</gene>
<dbReference type="EMBL" id="CP077107">
    <property type="protein sequence ID" value="QXO95827.1"/>
    <property type="molecule type" value="Genomic_DNA"/>
</dbReference>
<evidence type="ECO:0000313" key="2">
    <source>
        <dbReference type="Proteomes" id="UP000694228"/>
    </source>
</evidence>
<proteinExistence type="predicted"/>
<evidence type="ECO:0000313" key="1">
    <source>
        <dbReference type="EMBL" id="QXO95827.1"/>
    </source>
</evidence>
<dbReference type="Proteomes" id="UP000694228">
    <property type="component" value="Chromosome"/>
</dbReference>
<accession>A0A8F5VQ89</accession>
<reference evidence="1 2" key="1">
    <citation type="submission" date="2021-06" db="EMBL/GenBank/DDBJ databases">
        <title>Complete genome sequence of the secondary alcohol utilizing methanogen Methanospirillum hungatei strain GP1.</title>
        <authorList>
            <person name="Day L.A."/>
            <person name="Costa K.C."/>
        </authorList>
    </citation>
    <scope>NUCLEOTIDE SEQUENCE [LARGE SCALE GENOMIC DNA]</scope>
    <source>
        <strain evidence="1 2">GP1</strain>
    </source>
</reference>
<name>A0A8F5VQ89_METHU</name>